<proteinExistence type="predicted"/>
<dbReference type="Proteomes" id="UP000218231">
    <property type="component" value="Unassembled WGS sequence"/>
</dbReference>
<accession>A0A2A2M1Y7</accession>
<dbReference type="AlphaFoldDB" id="A0A2A2M1Y7"/>
<evidence type="ECO:0000313" key="1">
    <source>
        <dbReference type="EMBL" id="PAV92456.1"/>
    </source>
</evidence>
<keyword evidence="2" id="KW-1185">Reference proteome</keyword>
<protein>
    <submittedName>
        <fullName evidence="1">Uncharacterized protein</fullName>
    </submittedName>
</protein>
<reference evidence="1 2" key="1">
    <citation type="journal article" date="2017" name="Curr. Biol.">
        <title>Genome architecture and evolution of a unichromosomal asexual nematode.</title>
        <authorList>
            <person name="Fradin H."/>
            <person name="Zegar C."/>
            <person name="Gutwein M."/>
            <person name="Lucas J."/>
            <person name="Kovtun M."/>
            <person name="Corcoran D."/>
            <person name="Baugh L.R."/>
            <person name="Kiontke K."/>
            <person name="Gunsalus K."/>
            <person name="Fitch D.H."/>
            <person name="Piano F."/>
        </authorList>
    </citation>
    <scope>NUCLEOTIDE SEQUENCE [LARGE SCALE GENOMIC DNA]</scope>
    <source>
        <strain evidence="1">PF1309</strain>
    </source>
</reference>
<dbReference type="EMBL" id="LIAE01006191">
    <property type="protein sequence ID" value="PAV92456.1"/>
    <property type="molecule type" value="Genomic_DNA"/>
</dbReference>
<name>A0A2A2M1Y7_9BILA</name>
<evidence type="ECO:0000313" key="2">
    <source>
        <dbReference type="Proteomes" id="UP000218231"/>
    </source>
</evidence>
<organism evidence="1 2">
    <name type="scientific">Diploscapter pachys</name>
    <dbReference type="NCBI Taxonomy" id="2018661"/>
    <lineage>
        <taxon>Eukaryota</taxon>
        <taxon>Metazoa</taxon>
        <taxon>Ecdysozoa</taxon>
        <taxon>Nematoda</taxon>
        <taxon>Chromadorea</taxon>
        <taxon>Rhabditida</taxon>
        <taxon>Rhabditina</taxon>
        <taxon>Rhabditomorpha</taxon>
        <taxon>Rhabditoidea</taxon>
        <taxon>Rhabditidae</taxon>
        <taxon>Diploscapter</taxon>
    </lineage>
</organism>
<comment type="caution">
    <text evidence="1">The sequence shown here is derived from an EMBL/GenBank/DDBJ whole genome shotgun (WGS) entry which is preliminary data.</text>
</comment>
<sequence length="352" mass="38293">MAGDALVDEFVIGFDRVLQLDAARAQLFDGGVDVVGGQREVLDAFAVVIADEFLDLALVVLALVQGDADRAIGGDHRLAEQAGRLALDVEILLLLEAEDLAVKSRPSAHLAAAHVVRQMVEQVEADVVFGFRLRRAGHLIPIVVDAAVGAMAIDEVQQRTADAFQRRNAVERLTGGGRLGAARDRRVIGSSRVLHPECHCARRRAVRRAEVGGVAVVFAVDQQVDAALLVARDGARLVRRGGDEAQRLELLRQRIRIGRGEFAEFEAVEPHRVDVDMVVGLGGIGHQSGLPRWYHPLPNPATLPNWCQLIRMRHGRPMPSLVARAIVGFGRFYSVPSVGDVQSGQRFDRADL</sequence>
<gene>
    <name evidence="1" type="ORF">WR25_08732</name>
</gene>